<dbReference type="SUPFAM" id="SSF48452">
    <property type="entry name" value="TPR-like"/>
    <property type="match status" value="1"/>
</dbReference>
<evidence type="ECO:0000256" key="1">
    <source>
        <dbReference type="SAM" id="Phobius"/>
    </source>
</evidence>
<dbReference type="Pfam" id="PF12741">
    <property type="entry name" value="SusD-like"/>
    <property type="match status" value="1"/>
</dbReference>
<feature type="transmembrane region" description="Helical" evidence="1">
    <location>
        <begin position="18"/>
        <end position="35"/>
    </location>
</feature>
<dbReference type="OrthoDB" id="1387301at2"/>
<accession>A0A399D5Q4</accession>
<dbReference type="Proteomes" id="UP000266441">
    <property type="component" value="Unassembled WGS sequence"/>
</dbReference>
<dbReference type="InterPro" id="IPR024302">
    <property type="entry name" value="SusD-like"/>
</dbReference>
<evidence type="ECO:0000313" key="2">
    <source>
        <dbReference type="EMBL" id="RIH66907.1"/>
    </source>
</evidence>
<sequence>MINLKLKDMKNIFQIKKHLYVIMSGIILGTALLYSCTDNFAEYNTDKTEVMQIGPEQLPSLFSKTQYEGSNWLTTDNYVRMSGAAAMHLCGFMAVPSSWGGHNELRKGWCDAGFEKMYSQGLPPLFSILNMTQGEDGYEAEYGVALIWKVFLMHQLADIWGPIPYTKACSGEKTIPYESQKDVYYLMFEDLKTAVDILKSRQGENAFGDGDLIFNGDVSKWTKLANTLRLRLAMRISNIDSQKAKVEAEAAAAEQTMASNDDDAFMNVVGLNRGNGISRVVPWIAMVMSASMESVLKGYADPRMEKFFSAVKYDEVFDGDGYPEELKANTGGYHGMANGYAQESEINYFKSYSNFGAYFEHDNHEVPINIMHSAETWFLKAEGAWRGWNMGGDAKSFYEKGIEVSIKQWRGNGISEDSIQSIVNSMNTPVAPNNYGYNDPAMTDIPVKFSADSEKQYEQIITQKWLALYPISFEAWSEYRRTRLPKIYAKKTSANGRIDLSKGMIITRFMFTDSEKASQPGEVDKAVQLLGNGNEDLDNVPLWWDVNPNGN</sequence>
<dbReference type="Gene3D" id="1.25.40.390">
    <property type="match status" value="1"/>
</dbReference>
<gene>
    <name evidence="2" type="ORF">D1164_00275</name>
</gene>
<dbReference type="EMBL" id="QWET01000001">
    <property type="protein sequence ID" value="RIH66907.1"/>
    <property type="molecule type" value="Genomic_DNA"/>
</dbReference>
<keyword evidence="1" id="KW-0812">Transmembrane</keyword>
<proteinExistence type="predicted"/>
<keyword evidence="3" id="KW-1185">Reference proteome</keyword>
<keyword evidence="2" id="KW-0449">Lipoprotein</keyword>
<organism evidence="2 3">
    <name type="scientific">Mariniphaga sediminis</name>
    <dbReference type="NCBI Taxonomy" id="1628158"/>
    <lineage>
        <taxon>Bacteria</taxon>
        <taxon>Pseudomonadati</taxon>
        <taxon>Bacteroidota</taxon>
        <taxon>Bacteroidia</taxon>
        <taxon>Marinilabiliales</taxon>
        <taxon>Prolixibacteraceae</taxon>
        <taxon>Mariniphaga</taxon>
    </lineage>
</organism>
<dbReference type="InterPro" id="IPR011990">
    <property type="entry name" value="TPR-like_helical_dom_sf"/>
</dbReference>
<protein>
    <submittedName>
        <fullName evidence="2">SusD/RagB family nutrient-binding outer membrane lipoprotein</fullName>
    </submittedName>
</protein>
<reference evidence="2 3" key="1">
    <citation type="journal article" date="2015" name="Int. J. Syst. Evol. Microbiol.">
        <title>Mariniphaga sediminis sp. nov., isolated from coastal sediment.</title>
        <authorList>
            <person name="Wang F.Q."/>
            <person name="Shen Q.Y."/>
            <person name="Chen G.J."/>
            <person name="Du Z.J."/>
        </authorList>
    </citation>
    <scope>NUCLEOTIDE SEQUENCE [LARGE SCALE GENOMIC DNA]</scope>
    <source>
        <strain evidence="2 3">SY21</strain>
    </source>
</reference>
<keyword evidence="1" id="KW-1133">Transmembrane helix</keyword>
<dbReference type="AlphaFoldDB" id="A0A399D5Q4"/>
<name>A0A399D5Q4_9BACT</name>
<comment type="caution">
    <text evidence="2">The sequence shown here is derived from an EMBL/GenBank/DDBJ whole genome shotgun (WGS) entry which is preliminary data.</text>
</comment>
<keyword evidence="1" id="KW-0472">Membrane</keyword>
<evidence type="ECO:0000313" key="3">
    <source>
        <dbReference type="Proteomes" id="UP000266441"/>
    </source>
</evidence>